<proteinExistence type="predicted"/>
<comment type="subcellular location">
    <subcellularLocation>
        <location evidence="1">Cell membrane</location>
        <topology evidence="1">Multi-pass membrane protein</topology>
    </subcellularLocation>
</comment>
<sequence length="1093" mass="115090">MARGRHARRTGAPRSSTVATVNGTVKQSVKRGVEHPVKHRGAGISGAFAKDMLRMWARNWKRFVSIAIISMLGVAVLTGIYAGCRDMFRGADRFLDNQRLYDIQVISTLGLTEDDVAALKAVRGVERVQAERSAAATVTVDGSGESVTLTEIGTNGMNQPYLQEGKLPVKSGEVAVTRKFMRDSGLKVGDKLSVTLGSGTSSGSSVPDTSGTTGNASGDASASTVDGGTSADASPDSDIPGDSSGGMTDSSGSDAASADTSNETPAFPTDLTITGIVLDPLDLQNPEGYSTGAFRSSATADYTFFLPSDGVAGSVYTAISLEISGSAALDTFSDQYDDAVREVRDRIENNVQTKRQKARRQQLIDEAKQKIADARAEADQRFADAQATLDDQRSQFNAQIDRIITATGGTVAQAAQDGTDQAAATALDAQRNAVIAQSGELTQAKQQLDNAQTQLDQQKANTTAELDKQESSVETTIPQARWYVNTRSAAGTFSSLKSDLSSIESIGRAFPVVFLLVAVLMSLTAMTRMVEEDRGLIGTYMGLGYGSALIASRYVLFALLACLIGGGLGDLIGFLGIPAFLLIVLEGMYVVPGTTLLYDWLYGSAGVLLFVVGVGAATVVACRGEMRRMPAELMRPKSPKAGSRVLLERIGPLWRRMKFLNKVTARNLFRFKGRLFMTVGGVAGCTALIVCGLAINDTVDALPVTQYQDVYRYDLMVVTDHDDLDAVRSRLVSDGKIADSTTSSAGTMTLARVESGEITTGADESETVQLITVPAAADLADIVSLRLVAGGTMEQYRDGTAIGLAAAGAESSAAGKSADGSASVANANDGPVFAGDGVIVSQSAANALGVKAGDEVTLENGDAARETARVYAVSESVIGADVYLTAGYYREVFGGGSSGDGGSQGDTATEADGVEMNAIFARYTGSDDDQIAYADKLAKESDVLSVVSTADMQRRFSFDLMGAVVALIVALAGALALVVLFTLANTNVSERVREMATLKVLGFFDREVHRYVNREMLILTLMGIAVGLPLGRWIGGLLTAALNMPGLYFAVTVRWTSYAIAAAVTLAFALLVQLFTNPVLDRIDPVSSLKSVE</sequence>
<evidence type="ECO:0000256" key="5">
    <source>
        <dbReference type="ARBA" id="ARBA00023136"/>
    </source>
</evidence>
<keyword evidence="3 8" id="KW-0812">Transmembrane</keyword>
<evidence type="ECO:0000256" key="4">
    <source>
        <dbReference type="ARBA" id="ARBA00022989"/>
    </source>
</evidence>
<keyword evidence="5 8" id="KW-0472">Membrane</keyword>
<feature type="compositionally biased region" description="Polar residues" evidence="7">
    <location>
        <begin position="215"/>
        <end position="227"/>
    </location>
</feature>
<dbReference type="PANTHER" id="PTHR30287">
    <property type="entry name" value="MEMBRANE COMPONENT OF PREDICTED ABC SUPERFAMILY METABOLITE UPTAKE TRANSPORTER"/>
    <property type="match status" value="1"/>
</dbReference>
<evidence type="ECO:0000313" key="10">
    <source>
        <dbReference type="EMBL" id="PWG65938.1"/>
    </source>
</evidence>
<accession>A0A2U2NA01</accession>
<dbReference type="OrthoDB" id="5137249at2"/>
<organism evidence="10 11">
    <name type="scientific">Bifidobacterium callitrichidarum</name>
    <dbReference type="NCBI Taxonomy" id="2052941"/>
    <lineage>
        <taxon>Bacteria</taxon>
        <taxon>Bacillati</taxon>
        <taxon>Actinomycetota</taxon>
        <taxon>Actinomycetes</taxon>
        <taxon>Bifidobacteriales</taxon>
        <taxon>Bifidobacteriaceae</taxon>
        <taxon>Bifidobacterium</taxon>
    </lineage>
</organism>
<feature type="coiled-coil region" evidence="6">
    <location>
        <begin position="434"/>
        <end position="461"/>
    </location>
</feature>
<feature type="coiled-coil region" evidence="6">
    <location>
        <begin position="350"/>
        <end position="395"/>
    </location>
</feature>
<evidence type="ECO:0000256" key="3">
    <source>
        <dbReference type="ARBA" id="ARBA00022692"/>
    </source>
</evidence>
<feature type="transmembrane region" description="Helical" evidence="8">
    <location>
        <begin position="960"/>
        <end position="983"/>
    </location>
</feature>
<dbReference type="EMBL" id="QFFM01000011">
    <property type="protein sequence ID" value="PWG65938.1"/>
    <property type="molecule type" value="Genomic_DNA"/>
</dbReference>
<feature type="transmembrane region" description="Helical" evidence="8">
    <location>
        <begin position="675"/>
        <end position="695"/>
    </location>
</feature>
<comment type="caution">
    <text evidence="10">The sequence shown here is derived from an EMBL/GenBank/DDBJ whole genome shotgun (WGS) entry which is preliminary data.</text>
</comment>
<evidence type="ECO:0000259" key="9">
    <source>
        <dbReference type="Pfam" id="PF02687"/>
    </source>
</evidence>
<dbReference type="GO" id="GO:0005886">
    <property type="term" value="C:plasma membrane"/>
    <property type="evidence" value="ECO:0007669"/>
    <property type="project" value="UniProtKB-SubCell"/>
</dbReference>
<feature type="transmembrane region" description="Helical" evidence="8">
    <location>
        <begin position="571"/>
        <end position="589"/>
    </location>
</feature>
<keyword evidence="11" id="KW-1185">Reference proteome</keyword>
<evidence type="ECO:0000313" key="11">
    <source>
        <dbReference type="Proteomes" id="UP000245876"/>
    </source>
</evidence>
<evidence type="ECO:0000256" key="1">
    <source>
        <dbReference type="ARBA" id="ARBA00004651"/>
    </source>
</evidence>
<dbReference type="Pfam" id="PF02687">
    <property type="entry name" value="FtsX"/>
    <property type="match status" value="2"/>
</dbReference>
<feature type="compositionally biased region" description="Low complexity" evidence="7">
    <location>
        <begin position="230"/>
        <end position="261"/>
    </location>
</feature>
<evidence type="ECO:0000256" key="8">
    <source>
        <dbReference type="SAM" id="Phobius"/>
    </source>
</evidence>
<feature type="compositionally biased region" description="Low complexity" evidence="7">
    <location>
        <begin position="196"/>
        <end position="214"/>
    </location>
</feature>
<keyword evidence="4 8" id="KW-1133">Transmembrane helix</keyword>
<feature type="transmembrane region" description="Helical" evidence="8">
    <location>
        <begin position="542"/>
        <end position="564"/>
    </location>
</feature>
<evidence type="ECO:0000256" key="7">
    <source>
        <dbReference type="SAM" id="MobiDB-lite"/>
    </source>
</evidence>
<feature type="transmembrane region" description="Helical" evidence="8">
    <location>
        <begin position="1016"/>
        <end position="1035"/>
    </location>
</feature>
<gene>
    <name evidence="10" type="ORF">DF196_06260</name>
</gene>
<feature type="transmembrane region" description="Helical" evidence="8">
    <location>
        <begin position="1055"/>
        <end position="1075"/>
    </location>
</feature>
<dbReference type="InterPro" id="IPR038766">
    <property type="entry name" value="Membrane_comp_ABC_pdt"/>
</dbReference>
<evidence type="ECO:0000256" key="6">
    <source>
        <dbReference type="SAM" id="Coils"/>
    </source>
</evidence>
<keyword evidence="2" id="KW-1003">Cell membrane</keyword>
<feature type="domain" description="ABC3 transporter permease C-terminal" evidence="9">
    <location>
        <begin position="509"/>
        <end position="619"/>
    </location>
</feature>
<keyword evidence="6" id="KW-0175">Coiled coil</keyword>
<reference evidence="10 11" key="1">
    <citation type="journal article" date="2018" name="Int. J. Syst. Evol. Microbiol.">
        <title>Bifidobacterium callitrichidarum sp. nov. from the faeces of the emperor tamarin (Saguinus imperator).</title>
        <authorList>
            <person name="Modesto M."/>
            <person name="Michelini S."/>
            <person name="Sansosti M.C."/>
            <person name="De Filippo C."/>
            <person name="Cavalieri D."/>
            <person name="Qvirist L."/>
            <person name="Andlid T."/>
            <person name="Spiezio C."/>
            <person name="Sandri C."/>
            <person name="Pascarelli S."/>
            <person name="Sgorbati B."/>
            <person name="Mattarelli P."/>
        </authorList>
    </citation>
    <scope>NUCLEOTIDE SEQUENCE [LARGE SCALE GENOMIC DNA]</scope>
    <source>
        <strain evidence="10 11">TRI 5</strain>
    </source>
</reference>
<name>A0A2U2NA01_9BIFI</name>
<dbReference type="InterPro" id="IPR003838">
    <property type="entry name" value="ABC3_permease_C"/>
</dbReference>
<feature type="region of interest" description="Disordered" evidence="7">
    <location>
        <begin position="196"/>
        <end position="268"/>
    </location>
</feature>
<dbReference type="PANTHER" id="PTHR30287:SF1">
    <property type="entry name" value="INNER MEMBRANE PROTEIN"/>
    <property type="match status" value="1"/>
</dbReference>
<feature type="domain" description="ABC3 transporter permease C-terminal" evidence="9">
    <location>
        <begin position="967"/>
        <end position="1072"/>
    </location>
</feature>
<dbReference type="AlphaFoldDB" id="A0A2U2NA01"/>
<evidence type="ECO:0000256" key="2">
    <source>
        <dbReference type="ARBA" id="ARBA00022475"/>
    </source>
</evidence>
<feature type="transmembrane region" description="Helical" evidence="8">
    <location>
        <begin position="63"/>
        <end position="84"/>
    </location>
</feature>
<protein>
    <submittedName>
        <fullName evidence="10">ABC transporter permease</fullName>
    </submittedName>
</protein>
<dbReference type="Proteomes" id="UP000245876">
    <property type="component" value="Unassembled WGS sequence"/>
</dbReference>
<feature type="transmembrane region" description="Helical" evidence="8">
    <location>
        <begin position="601"/>
        <end position="622"/>
    </location>
</feature>